<keyword evidence="1" id="KW-0472">Membrane</keyword>
<name>A0A507ZY85_9ACTO</name>
<feature type="transmembrane region" description="Helical" evidence="1">
    <location>
        <begin position="7"/>
        <end position="30"/>
    </location>
</feature>
<keyword evidence="1" id="KW-1133">Transmembrane helix</keyword>
<evidence type="ECO:0000313" key="3">
    <source>
        <dbReference type="Proteomes" id="UP000319010"/>
    </source>
</evidence>
<organism evidence="2 3">
    <name type="scientific">Actinomyces johnsonii</name>
    <dbReference type="NCBI Taxonomy" id="544581"/>
    <lineage>
        <taxon>Bacteria</taxon>
        <taxon>Bacillati</taxon>
        <taxon>Actinomycetota</taxon>
        <taxon>Actinomycetes</taxon>
        <taxon>Actinomycetales</taxon>
        <taxon>Actinomycetaceae</taxon>
        <taxon>Actinomyces</taxon>
    </lineage>
</organism>
<feature type="transmembrane region" description="Helical" evidence="1">
    <location>
        <begin position="50"/>
        <end position="78"/>
    </location>
</feature>
<accession>A0A507ZY85</accession>
<sequence>MSRYRAVVRVVFAAAFLGGALVHLYFGLFLPHSYASFADTVLLPWLAELWRGFVMANIGWLSLITAAFEFAVGLGLLARGRAPRLAALAALGFFAFILVLGYSWPADGWWEDFLKNRAFTLVMAAALAPLLRVPERSPRT</sequence>
<dbReference type="EMBL" id="VICB01000020">
    <property type="protein sequence ID" value="TQD41927.1"/>
    <property type="molecule type" value="Genomic_DNA"/>
</dbReference>
<protein>
    <recommendedName>
        <fullName evidence="4">DoxX family membrane protein</fullName>
    </recommendedName>
</protein>
<gene>
    <name evidence="2" type="ORF">FK256_11865</name>
</gene>
<feature type="transmembrane region" description="Helical" evidence="1">
    <location>
        <begin position="85"/>
        <end position="104"/>
    </location>
</feature>
<evidence type="ECO:0008006" key="4">
    <source>
        <dbReference type="Google" id="ProtNLM"/>
    </source>
</evidence>
<evidence type="ECO:0000313" key="2">
    <source>
        <dbReference type="EMBL" id="TQD41927.1"/>
    </source>
</evidence>
<reference evidence="2 3" key="1">
    <citation type="submission" date="2019-06" db="EMBL/GenBank/DDBJ databases">
        <title>Draft genome sequence of Actinomyces johnsonii CCUG 34287T.</title>
        <authorList>
            <person name="Salva-Serra F."/>
            <person name="Cardew S."/>
            <person name="Moore E."/>
        </authorList>
    </citation>
    <scope>NUCLEOTIDE SEQUENCE [LARGE SCALE GENOMIC DNA]</scope>
    <source>
        <strain evidence="2 3">CCUG 34287</strain>
    </source>
</reference>
<proteinExistence type="predicted"/>
<keyword evidence="1" id="KW-0812">Transmembrane</keyword>
<comment type="caution">
    <text evidence="2">The sequence shown here is derived from an EMBL/GenBank/DDBJ whole genome shotgun (WGS) entry which is preliminary data.</text>
</comment>
<dbReference type="AlphaFoldDB" id="A0A507ZY85"/>
<dbReference type="Proteomes" id="UP000319010">
    <property type="component" value="Unassembled WGS sequence"/>
</dbReference>
<dbReference type="RefSeq" id="WP_141424899.1">
    <property type="nucleotide sequence ID" value="NZ_JASPFB010000013.1"/>
</dbReference>
<evidence type="ECO:0000256" key="1">
    <source>
        <dbReference type="SAM" id="Phobius"/>
    </source>
</evidence>